<dbReference type="GO" id="GO:0016887">
    <property type="term" value="F:ATP hydrolysis activity"/>
    <property type="evidence" value="ECO:0007669"/>
    <property type="project" value="InterPro"/>
</dbReference>
<keyword evidence="3" id="KW-0540">Nuclease</keyword>
<evidence type="ECO:0000313" key="4">
    <source>
        <dbReference type="Proteomes" id="UP000190395"/>
    </source>
</evidence>
<dbReference type="STRING" id="225004.SAMN02745152_01925"/>
<dbReference type="AlphaFoldDB" id="A0A1T4QCQ1"/>
<feature type="coiled-coil region" evidence="1">
    <location>
        <begin position="770"/>
        <end position="859"/>
    </location>
</feature>
<evidence type="ECO:0000259" key="2">
    <source>
        <dbReference type="Pfam" id="PF13476"/>
    </source>
</evidence>
<keyword evidence="3" id="KW-0269">Exonuclease</keyword>
<feature type="coiled-coil region" evidence="1">
    <location>
        <begin position="314"/>
        <end position="348"/>
    </location>
</feature>
<dbReference type="InterPro" id="IPR027417">
    <property type="entry name" value="P-loop_NTPase"/>
</dbReference>
<keyword evidence="3" id="KW-0378">Hydrolase</keyword>
<dbReference type="Pfam" id="PF13476">
    <property type="entry name" value="AAA_23"/>
    <property type="match status" value="1"/>
</dbReference>
<dbReference type="GeneID" id="303368152"/>
<dbReference type="PROSITE" id="PS00675">
    <property type="entry name" value="SIGMA54_INTERACT_1"/>
    <property type="match status" value="1"/>
</dbReference>
<keyword evidence="1" id="KW-0175">Coiled coil</keyword>
<reference evidence="3 4" key="1">
    <citation type="submission" date="2017-02" db="EMBL/GenBank/DDBJ databases">
        <authorList>
            <person name="Peterson S.W."/>
        </authorList>
    </citation>
    <scope>NUCLEOTIDE SEQUENCE [LARGE SCALE GENOMIC DNA]</scope>
    <source>
        <strain evidence="3 4">ATCC BAA-909</strain>
    </source>
</reference>
<dbReference type="Pfam" id="PF13558">
    <property type="entry name" value="SbcC_Walker_B"/>
    <property type="match status" value="1"/>
</dbReference>
<dbReference type="Gene3D" id="3.40.50.300">
    <property type="entry name" value="P-loop containing nucleotide triphosphate hydrolases"/>
    <property type="match status" value="2"/>
</dbReference>
<organism evidence="3 4">
    <name type="scientific">Treponema berlinense</name>
    <dbReference type="NCBI Taxonomy" id="225004"/>
    <lineage>
        <taxon>Bacteria</taxon>
        <taxon>Pseudomonadati</taxon>
        <taxon>Spirochaetota</taxon>
        <taxon>Spirochaetia</taxon>
        <taxon>Spirochaetales</taxon>
        <taxon>Treponemataceae</taxon>
        <taxon>Treponema</taxon>
    </lineage>
</organism>
<dbReference type="PANTHER" id="PTHR32114">
    <property type="entry name" value="ABC TRANSPORTER ABCH.3"/>
    <property type="match status" value="1"/>
</dbReference>
<evidence type="ECO:0000256" key="1">
    <source>
        <dbReference type="SAM" id="Coils"/>
    </source>
</evidence>
<protein>
    <submittedName>
        <fullName evidence="3">Exonuclease SbcC</fullName>
    </submittedName>
</protein>
<sequence>MRILKIEIENLNSLKGYWSIDFEHPDYKKNHDLFVISGETGSGKTTILDAITLALYGRTPRQKSIRSENEVMTRHTANCMARVTYFCKNGKFESSFEQGRARGNCNGNLTKCEFYIKNLETQQKETFKTEKSISERTAEIIHLDYDEFCRSVMLAQGQFDTFINGDSRKKAEILAKLNGTQKYRIFAQKIWAKANEEIKKFKELKEKTEEIRVLTEDEVNALKESQKNFSEKTSQNQNKTAKILDSINWLDLLENAGLKKDSAVKNRKLFEEDEKKFEEKKQILLKAENAGKCEVEYVTFKNLEKQQAESGEKLNFSKSELKKIEAESEIAEKNAGDSKKQRENAEKELEENSKIWNEVRKIDAELVPLKNTWNTCLERRITAENEFIQKKSALETLCKKIEELDGKKQRLSVFVKENAADEKLQRILPVLIQLKDSFFAQKQKLADFESELRREEQKFEKADFEKGEICSELEKASEKLKNLVNSNYILVSTIIRDSLKEGNSCPVCGSKFHKECEKNAKKEDFVQNDKKSSLVKNEILELNEKIEEGRAELQKIELQISAGKNKIETLRKNFAEKDAESSKIIEKINSEILPWSLEVQKNETEEKILVLISGLESRSRNFIQQKVELEDCVDEIEKLKIQKNGFDIEKIKENLEKEKLECEKAEKIYNLKRLEREKIFGEKNVDFEEKILKEKAEKLKKLAENFAEEKSRVLERKARICSEVENFKLAIEKNEPVLQEKQNALEKKLAENGFLSVLELENCLLSKEKIPELKKEQENLEKRNLETLQDLKNSTEEFEKIQNEKKTDCSKNELLAEKNELEKEIAEANQQIGSIKNQLAENEKQGEALRIARQNLEKSARQKAIWEQIQKFIGKSTGEDFEVFVESLALKNLLVIANRYVFEISGKYTLVQKSGEVDFVVHDENYPDERDNRSVTNMSGGERFIISLSLALGIAELASRNVRVDSLFLDEGFGTLSGEPLTQAISALKSLQNKGKMLGIITHIDAVIQEFDQKIQAVKKNGGVSELAGSGITRQKM</sequence>
<feature type="coiled-coil region" evidence="1">
    <location>
        <begin position="539"/>
        <end position="573"/>
    </location>
</feature>
<feature type="coiled-coil region" evidence="1">
    <location>
        <begin position="648"/>
        <end position="716"/>
    </location>
</feature>
<name>A0A1T4QCQ1_9SPIR</name>
<keyword evidence="4" id="KW-1185">Reference proteome</keyword>
<dbReference type="PANTHER" id="PTHR32114:SF2">
    <property type="entry name" value="ABC TRANSPORTER ABCH.3"/>
    <property type="match status" value="1"/>
</dbReference>
<dbReference type="GO" id="GO:0004527">
    <property type="term" value="F:exonuclease activity"/>
    <property type="evidence" value="ECO:0007669"/>
    <property type="project" value="UniProtKB-KW"/>
</dbReference>
<gene>
    <name evidence="3" type="ORF">SAMN02745152_01925</name>
</gene>
<dbReference type="Proteomes" id="UP000190395">
    <property type="component" value="Unassembled WGS sequence"/>
</dbReference>
<dbReference type="InterPro" id="IPR038729">
    <property type="entry name" value="Rad50/SbcC_AAA"/>
</dbReference>
<evidence type="ECO:0000313" key="3">
    <source>
        <dbReference type="EMBL" id="SKA01580.1"/>
    </source>
</evidence>
<proteinExistence type="predicted"/>
<dbReference type="GO" id="GO:0006302">
    <property type="term" value="P:double-strand break repair"/>
    <property type="evidence" value="ECO:0007669"/>
    <property type="project" value="InterPro"/>
</dbReference>
<accession>A0A1T4QCQ1</accession>
<dbReference type="InterPro" id="IPR025662">
    <property type="entry name" value="Sigma_54_int_dom_ATP-bd_1"/>
</dbReference>
<dbReference type="EMBL" id="FUXC01000013">
    <property type="protein sequence ID" value="SKA01580.1"/>
    <property type="molecule type" value="Genomic_DNA"/>
</dbReference>
<dbReference type="OrthoDB" id="9795626at2"/>
<dbReference type="RefSeq" id="WP_078931665.1">
    <property type="nucleotide sequence ID" value="NZ_FUXC01000013.1"/>
</dbReference>
<dbReference type="SUPFAM" id="SSF52540">
    <property type="entry name" value="P-loop containing nucleoside triphosphate hydrolases"/>
    <property type="match status" value="1"/>
</dbReference>
<feature type="domain" description="Rad50/SbcC-type AAA" evidence="2">
    <location>
        <begin position="5"/>
        <end position="240"/>
    </location>
</feature>